<dbReference type="Proteomes" id="UP001264519">
    <property type="component" value="Unassembled WGS sequence"/>
</dbReference>
<evidence type="ECO:0000313" key="2">
    <source>
        <dbReference type="EMBL" id="MDR5868721.1"/>
    </source>
</evidence>
<protein>
    <submittedName>
        <fullName evidence="2">Uncharacterized protein</fullName>
    </submittedName>
</protein>
<keyword evidence="1" id="KW-1133">Transmembrane helix</keyword>
<feature type="transmembrane region" description="Helical" evidence="1">
    <location>
        <begin position="273"/>
        <end position="296"/>
    </location>
</feature>
<feature type="transmembrane region" description="Helical" evidence="1">
    <location>
        <begin position="163"/>
        <end position="181"/>
    </location>
</feature>
<reference evidence="2 3" key="1">
    <citation type="submission" date="2023-04" db="EMBL/GenBank/DDBJ databases">
        <title>A long-awaited taxogenomic arrangement of the family Halomonadaceae.</title>
        <authorList>
            <person name="De La Haba R."/>
            <person name="Chuvochina M."/>
            <person name="Wittouck S."/>
            <person name="Arahal D.R."/>
            <person name="Sanchez-Porro C."/>
            <person name="Hugenholtz P."/>
            <person name="Ventosa A."/>
        </authorList>
    </citation>
    <scope>NUCLEOTIDE SEQUENCE [LARGE SCALE GENOMIC DNA]</scope>
    <source>
        <strain evidence="2 3">DSM 23530</strain>
    </source>
</reference>
<sequence length="517" mass="56535">MQAAFVHPDNATKSTQLVRDDDFEARHRRWRREVVRRQSRLRGLRGALARPAAPHDRAAQLQDLNGQQRALDELMTREPKRIVARQAGSSGGPAETLGYDELREQNRLKLEQGAAAAQARMRGWMNRYGGGLPLLIAGLNLLNVGATLMSIEREGMDGNARQSLISGMGYTTSAVIALWVMPYWNKHALSQTAEIFGKPRAVARAGVRQWRGVAQNVAFARTAAKLTTRVAGMAVFGAIGAGIETLQIIDQFGSATSTEERVALFAKGSATSVMALVAGFQLGGAIAGYFVTFAWILAPWTAWVLAIAGMVYLFASFFAGHYHREGIRLWLYRSGWGEADESSKWSDDDEGQAAEWRALLETLYQPSARLEPVTTLGYKGRAPVQVHRGYWLKIALPSMLAGETLKLSRNASRGFWAPASSFAERADQSSGELPASEDYESQESRVWQAWLPAEVQAPDAPFALLVDYPATLLSSPHSADFVFHKPKADDGGFNLEPVGNSSACQAIINSIDLMVPS</sequence>
<feature type="transmembrane region" description="Helical" evidence="1">
    <location>
        <begin position="130"/>
        <end position="151"/>
    </location>
</feature>
<comment type="caution">
    <text evidence="2">The sequence shown here is derived from an EMBL/GenBank/DDBJ whole genome shotgun (WGS) entry which is preliminary data.</text>
</comment>
<organism evidence="2 3">
    <name type="scientific">Halomonas koreensis</name>
    <dbReference type="NCBI Taxonomy" id="245385"/>
    <lineage>
        <taxon>Bacteria</taxon>
        <taxon>Pseudomonadati</taxon>
        <taxon>Pseudomonadota</taxon>
        <taxon>Gammaproteobacteria</taxon>
        <taxon>Oceanospirillales</taxon>
        <taxon>Halomonadaceae</taxon>
        <taxon>Halomonas</taxon>
    </lineage>
</organism>
<keyword evidence="3" id="KW-1185">Reference proteome</keyword>
<accession>A0ABU1G704</accession>
<name>A0ABU1G704_9GAMM</name>
<feature type="transmembrane region" description="Helical" evidence="1">
    <location>
        <begin position="302"/>
        <end position="323"/>
    </location>
</feature>
<evidence type="ECO:0000313" key="3">
    <source>
        <dbReference type="Proteomes" id="UP001264519"/>
    </source>
</evidence>
<keyword evidence="1" id="KW-0472">Membrane</keyword>
<keyword evidence="1" id="KW-0812">Transmembrane</keyword>
<evidence type="ECO:0000256" key="1">
    <source>
        <dbReference type="SAM" id="Phobius"/>
    </source>
</evidence>
<gene>
    <name evidence="2" type="ORF">QC818_18200</name>
</gene>
<dbReference type="EMBL" id="JARWAK010000029">
    <property type="protein sequence ID" value="MDR5868721.1"/>
    <property type="molecule type" value="Genomic_DNA"/>
</dbReference>
<dbReference type="RefSeq" id="WP_309654292.1">
    <property type="nucleotide sequence ID" value="NZ_JARWAK010000029.1"/>
</dbReference>
<proteinExistence type="predicted"/>